<keyword evidence="2" id="KW-1185">Reference proteome</keyword>
<accession>A0ABU1V944</accession>
<evidence type="ECO:0000313" key="1">
    <source>
        <dbReference type="EMBL" id="MDR7093978.1"/>
    </source>
</evidence>
<reference evidence="1 2" key="1">
    <citation type="submission" date="2023-07" db="EMBL/GenBank/DDBJ databases">
        <title>Sorghum-associated microbial communities from plants grown in Nebraska, USA.</title>
        <authorList>
            <person name="Schachtman D."/>
        </authorList>
    </citation>
    <scope>NUCLEOTIDE SEQUENCE [LARGE SCALE GENOMIC DNA]</scope>
    <source>
        <strain evidence="1 2">BE240</strain>
    </source>
</reference>
<protein>
    <submittedName>
        <fullName evidence="1">Uncharacterized protein</fullName>
    </submittedName>
</protein>
<dbReference type="EMBL" id="JAVDWE010000003">
    <property type="protein sequence ID" value="MDR7093978.1"/>
    <property type="molecule type" value="Genomic_DNA"/>
</dbReference>
<gene>
    <name evidence="1" type="ORF">J2X09_001710</name>
</gene>
<sequence length="286" mass="31774">MASDLDTVRVLRALFNDMPRAPEGLSHEETMAWVQKSMNDFEGGDMAYMIEHITRSSMLDIVLRLREDGYLKDDAAFAETVDLISSPAGRKVFMDRCIQAQKSADATSRVINRAKRSWSDPLPLFSSDPGMVERFVRGELSGPSFLYAEFMAREDVREIGVFAQAPDGIHEFSWGFVVEDQGAWIFYIADVWRKGTVGCFDRFLSAWQQSTGTASAEGLPPLPMGLSVDDGINTFSSMTLQAAGPMSNPALRRWVGEVFIDRMLPTMAGRVVDPNYDFPVAGAHAH</sequence>
<comment type="caution">
    <text evidence="1">The sequence shown here is derived from an EMBL/GenBank/DDBJ whole genome shotgun (WGS) entry which is preliminary data.</text>
</comment>
<dbReference type="RefSeq" id="WP_204732166.1">
    <property type="nucleotide sequence ID" value="NZ_JAVDWE010000003.1"/>
</dbReference>
<evidence type="ECO:0000313" key="2">
    <source>
        <dbReference type="Proteomes" id="UP001265550"/>
    </source>
</evidence>
<proteinExistence type="predicted"/>
<dbReference type="Proteomes" id="UP001265550">
    <property type="component" value="Unassembled WGS sequence"/>
</dbReference>
<name>A0ABU1V944_9BURK</name>
<organism evidence="1 2">
    <name type="scientific">Hydrogenophaga laconesensis</name>
    <dbReference type="NCBI Taxonomy" id="1805971"/>
    <lineage>
        <taxon>Bacteria</taxon>
        <taxon>Pseudomonadati</taxon>
        <taxon>Pseudomonadota</taxon>
        <taxon>Betaproteobacteria</taxon>
        <taxon>Burkholderiales</taxon>
        <taxon>Comamonadaceae</taxon>
        <taxon>Hydrogenophaga</taxon>
    </lineage>
</organism>